<dbReference type="Proteomes" id="UP000053660">
    <property type="component" value="Unassembled WGS sequence"/>
</dbReference>
<evidence type="ECO:0000313" key="1">
    <source>
        <dbReference type="EMBL" id="KHJ88824.1"/>
    </source>
</evidence>
<dbReference type="EMBL" id="KN555142">
    <property type="protein sequence ID" value="KHJ88824.1"/>
    <property type="molecule type" value="Genomic_DNA"/>
</dbReference>
<sequence length="87" mass="9686">MTSTAATNLYALTDVYHKALEVHGSTEALESHRRPLISMAKELTDAERMRLRMRVETTSTRKGADRVVAIAFTLNCCDAAFKVSAHF</sequence>
<evidence type="ECO:0000313" key="2">
    <source>
        <dbReference type="Proteomes" id="UP000053660"/>
    </source>
</evidence>
<name>A0A0B1SV34_OESDE</name>
<keyword evidence="2" id="KW-1185">Reference proteome</keyword>
<reference evidence="1 2" key="1">
    <citation type="submission" date="2014-03" db="EMBL/GenBank/DDBJ databases">
        <title>Draft genome of the hookworm Oesophagostomum dentatum.</title>
        <authorList>
            <person name="Mitreva M."/>
        </authorList>
    </citation>
    <scope>NUCLEOTIDE SEQUENCE [LARGE SCALE GENOMIC DNA]</scope>
    <source>
        <strain evidence="1 2">OD-Hann</strain>
    </source>
</reference>
<gene>
    <name evidence="1" type="ORF">OESDEN_11373</name>
</gene>
<organism evidence="1 2">
    <name type="scientific">Oesophagostomum dentatum</name>
    <name type="common">Nodular worm</name>
    <dbReference type="NCBI Taxonomy" id="61180"/>
    <lineage>
        <taxon>Eukaryota</taxon>
        <taxon>Metazoa</taxon>
        <taxon>Ecdysozoa</taxon>
        <taxon>Nematoda</taxon>
        <taxon>Chromadorea</taxon>
        <taxon>Rhabditida</taxon>
        <taxon>Rhabditina</taxon>
        <taxon>Rhabditomorpha</taxon>
        <taxon>Strongyloidea</taxon>
        <taxon>Strongylidae</taxon>
        <taxon>Oesophagostomum</taxon>
    </lineage>
</organism>
<dbReference type="OrthoDB" id="10421474at2759"/>
<dbReference type="AlphaFoldDB" id="A0A0B1SV34"/>
<protein>
    <submittedName>
        <fullName evidence="1">Uncharacterized protein</fullName>
    </submittedName>
</protein>
<proteinExistence type="predicted"/>
<accession>A0A0B1SV34</accession>